<name>A0ABY9M8B2_9BURK</name>
<dbReference type="PANTHER" id="PTHR30348:SF4">
    <property type="entry name" value="DUF72 DOMAIN-CONTAINING PROTEIN"/>
    <property type="match status" value="1"/>
</dbReference>
<reference evidence="1 2" key="1">
    <citation type="submission" date="2023-08" db="EMBL/GenBank/DDBJ databases">
        <title>Achromobacter seleniivolatilans sp. nov., isolated from seleniferous soil.</title>
        <authorList>
            <person name="Zhang S."/>
            <person name="Li K."/>
            <person name="Peng J."/>
            <person name="Zhao Q."/>
            <person name="Wang H."/>
            <person name="Guo Y."/>
        </authorList>
    </citation>
    <scope>NUCLEOTIDE SEQUENCE [LARGE SCALE GENOMIC DNA]</scope>
    <source>
        <strain evidence="1 2">R39</strain>
    </source>
</reference>
<dbReference type="RefSeq" id="WP_306948162.1">
    <property type="nucleotide sequence ID" value="NZ_CP132976.1"/>
</dbReference>
<dbReference type="EMBL" id="CP132976">
    <property type="protein sequence ID" value="WMD22848.1"/>
    <property type="molecule type" value="Genomic_DNA"/>
</dbReference>
<gene>
    <name evidence="1" type="ORF">RAS12_10885</name>
</gene>
<dbReference type="Proteomes" id="UP001234798">
    <property type="component" value="Chromosome"/>
</dbReference>
<evidence type="ECO:0000313" key="1">
    <source>
        <dbReference type="EMBL" id="WMD22848.1"/>
    </source>
</evidence>
<proteinExistence type="predicted"/>
<dbReference type="InterPro" id="IPR036520">
    <property type="entry name" value="UPF0759_sf"/>
</dbReference>
<sequence>MPQRRHPSPVEKPAQIRVGIGGWTYAPWRGPFYPEGLPHARELEYASQQMSAIEINGTYYSTQKPATFAKWRDETPDGFVFSLKASRYATNRRELAGAKDAILRFVHSGIGELGPKLGPIVWQFAPAKTFNEQDFGAFLSLLPEQVDGLPLRHVLDVRHPSFACEEYLSLARLHNAATVYTDSEDYPSIADRTADFVYARLMRASTAFKAGYAPKVLDAWAERLRIWARGADPADLARVSTGRPAAAHPQDVYAFFINGAKERAPAAARAMIDRL</sequence>
<dbReference type="Gene3D" id="3.20.20.410">
    <property type="entry name" value="Protein of unknown function UPF0759"/>
    <property type="match status" value="1"/>
</dbReference>
<dbReference type="Pfam" id="PF01904">
    <property type="entry name" value="DUF72"/>
    <property type="match status" value="1"/>
</dbReference>
<accession>A0ABY9M8B2</accession>
<dbReference type="InterPro" id="IPR002763">
    <property type="entry name" value="DUF72"/>
</dbReference>
<organism evidence="1 2">
    <name type="scientific">Achromobacter seleniivolatilans</name>
    <dbReference type="NCBI Taxonomy" id="3047478"/>
    <lineage>
        <taxon>Bacteria</taxon>
        <taxon>Pseudomonadati</taxon>
        <taxon>Pseudomonadota</taxon>
        <taxon>Betaproteobacteria</taxon>
        <taxon>Burkholderiales</taxon>
        <taxon>Alcaligenaceae</taxon>
        <taxon>Achromobacter</taxon>
    </lineage>
</organism>
<dbReference type="SUPFAM" id="SSF117396">
    <property type="entry name" value="TM1631-like"/>
    <property type="match status" value="1"/>
</dbReference>
<keyword evidence="2" id="KW-1185">Reference proteome</keyword>
<dbReference type="PANTHER" id="PTHR30348">
    <property type="entry name" value="UNCHARACTERIZED PROTEIN YECE"/>
    <property type="match status" value="1"/>
</dbReference>
<evidence type="ECO:0000313" key="2">
    <source>
        <dbReference type="Proteomes" id="UP001234798"/>
    </source>
</evidence>
<protein>
    <submittedName>
        <fullName evidence="1">DUF72 domain-containing protein</fullName>
    </submittedName>
</protein>